<organism evidence="3 4">
    <name type="scientific">Melittangium boletus DSM 14713</name>
    <dbReference type="NCBI Taxonomy" id="1294270"/>
    <lineage>
        <taxon>Bacteria</taxon>
        <taxon>Pseudomonadati</taxon>
        <taxon>Myxococcota</taxon>
        <taxon>Myxococcia</taxon>
        <taxon>Myxococcales</taxon>
        <taxon>Cystobacterineae</taxon>
        <taxon>Archangiaceae</taxon>
        <taxon>Melittangium</taxon>
    </lineage>
</organism>
<gene>
    <name evidence="3" type="ORF">MEBOL_006256</name>
</gene>
<feature type="compositionally biased region" description="Polar residues" evidence="1">
    <location>
        <begin position="277"/>
        <end position="294"/>
    </location>
</feature>
<evidence type="ECO:0008006" key="5">
    <source>
        <dbReference type="Google" id="ProtNLM"/>
    </source>
</evidence>
<dbReference type="Pfam" id="PF17957">
    <property type="entry name" value="Big_7"/>
    <property type="match status" value="4"/>
</dbReference>
<feature type="region of interest" description="Disordered" evidence="1">
    <location>
        <begin position="28"/>
        <end position="57"/>
    </location>
</feature>
<dbReference type="Proteomes" id="UP000217289">
    <property type="component" value="Chromosome"/>
</dbReference>
<feature type="region of interest" description="Disordered" evidence="1">
    <location>
        <begin position="272"/>
        <end position="294"/>
    </location>
</feature>
<feature type="chain" id="PRO_5012264655" description="Ig-like domain-containing protein" evidence="2">
    <location>
        <begin position="25"/>
        <end position="784"/>
    </location>
</feature>
<dbReference type="EMBL" id="CP022163">
    <property type="protein sequence ID" value="ATB32767.1"/>
    <property type="molecule type" value="Genomic_DNA"/>
</dbReference>
<evidence type="ECO:0000313" key="4">
    <source>
        <dbReference type="Proteomes" id="UP000217289"/>
    </source>
</evidence>
<keyword evidence="4" id="KW-1185">Reference proteome</keyword>
<feature type="compositionally biased region" description="Pro residues" evidence="1">
    <location>
        <begin position="45"/>
        <end position="54"/>
    </location>
</feature>
<name>A0A250INM6_9BACT</name>
<feature type="signal peptide" evidence="2">
    <location>
        <begin position="1"/>
        <end position="24"/>
    </location>
</feature>
<evidence type="ECO:0000313" key="3">
    <source>
        <dbReference type="EMBL" id="ATB32767.1"/>
    </source>
</evidence>
<proteinExistence type="predicted"/>
<sequence>MSTHRLLFTVLPAVCLLLSCGAPPLEDPSAPASLQEGAPLQDVSPPGPPAPPQDGPILTAVDSAPPTTAITAPEPGGTHYGHVLIQATASDDVGVTRVEFYAGTSLVGTDTDAPYYFLWNTRTSPTGSLTLTSKAFDAAGNSTTSAGVPVTVARDTVAPTVTCTAPAPGATVGGLVRVEASASDDIGVQRVDFYVGETTLIGRATTPPYSILWDSSTLGDGPKTLKCYAWDHAQNSQTATVSVTTANPQSVTYDGLGAPRCRLGVSLCDTRDLTRGQGPQASEPNQPNTLRSSNCPDGGYGTFHYSHSVDRIAVFPRAGSNTPLSEGQLVRAEITVWASTNSPTGYAEDRLDLYLAADYRAPVWKHLTTLTPAASGEQKLGFTFNLPSGDTQVLRATMRKYYDALAPCGTESFVDHDDLILDVLPAIPDAEPPQVSWTAPIANATVSETIPLAINPTDNTRVSRVELYNSTYSYPIITLDRPPYTSTWNTRTVGNGPQTLTAKVYDSSGNVGTATMNVVVDNDYQAPTVTLTTPTYRGTVSGLYTFKANASDNKGVVRVEYYADSLLMGSSTTAPFDFTYDTLKLDVSPVYFKARAYDAAGNYGTSQEVFAYIGNPGNVVWDPGLKVPTCGYEHSTCSSDLLLYYMGSYESHTPNTLDGCPDRAWDPAQSPSVESIAVVSKDGGLLTRGKQAQLQVTYYMPDYAYSYYIVDVYSTTTVSGSPYWSRVLSWTPFRSGYTSPVYDFTLPSTTYMAFRVITRPTSSSVAACNSGTPVDHDDLVFRVK</sequence>
<dbReference type="PROSITE" id="PS51257">
    <property type="entry name" value="PROKAR_LIPOPROTEIN"/>
    <property type="match status" value="1"/>
</dbReference>
<protein>
    <recommendedName>
        <fullName evidence="5">Ig-like domain-containing protein</fullName>
    </recommendedName>
</protein>
<evidence type="ECO:0000256" key="1">
    <source>
        <dbReference type="SAM" id="MobiDB-lite"/>
    </source>
</evidence>
<dbReference type="AlphaFoldDB" id="A0A250INM6"/>
<dbReference type="RefSeq" id="WP_095980911.1">
    <property type="nucleotide sequence ID" value="NZ_CP022163.1"/>
</dbReference>
<dbReference type="KEGG" id="mbd:MEBOL_006256"/>
<reference evidence="3 4" key="1">
    <citation type="submission" date="2017-06" db="EMBL/GenBank/DDBJ databases">
        <authorList>
            <person name="Kim H.J."/>
            <person name="Triplett B.A."/>
        </authorList>
    </citation>
    <scope>NUCLEOTIDE SEQUENCE [LARGE SCALE GENOMIC DNA]</scope>
    <source>
        <strain evidence="3 4">DSM 14713</strain>
    </source>
</reference>
<dbReference type="InterPro" id="IPR013783">
    <property type="entry name" value="Ig-like_fold"/>
</dbReference>
<accession>A0A250INM6</accession>
<dbReference type="OrthoDB" id="9803398at2"/>
<keyword evidence="2" id="KW-0732">Signal</keyword>
<evidence type="ECO:0000256" key="2">
    <source>
        <dbReference type="SAM" id="SignalP"/>
    </source>
</evidence>
<dbReference type="Gene3D" id="2.60.40.10">
    <property type="entry name" value="Immunoglobulins"/>
    <property type="match status" value="4"/>
</dbReference>